<dbReference type="AlphaFoldDB" id="A0A1C4EVT9"/>
<dbReference type="InterPro" id="IPR006860">
    <property type="entry name" value="FecR"/>
</dbReference>
<dbReference type="Pfam" id="PF04773">
    <property type="entry name" value="FecR"/>
    <property type="match status" value="1"/>
</dbReference>
<dbReference type="InterPro" id="IPR012373">
    <property type="entry name" value="Ferrdict_sens_TM"/>
</dbReference>
<dbReference type="Gene3D" id="3.55.50.30">
    <property type="match status" value="1"/>
</dbReference>
<dbReference type="PANTHER" id="PTHR30273">
    <property type="entry name" value="PERIPLASMIC SIGNAL SENSOR AND SIGMA FACTOR ACTIVATOR FECR-RELATED"/>
    <property type="match status" value="1"/>
</dbReference>
<dbReference type="EMBL" id="FMAR01000010">
    <property type="protein sequence ID" value="SCC47680.1"/>
    <property type="molecule type" value="Genomic_DNA"/>
</dbReference>
<dbReference type="OrthoDB" id="643697at2"/>
<keyword evidence="1" id="KW-0472">Membrane</keyword>
<dbReference type="Pfam" id="PF16344">
    <property type="entry name" value="FecR_C"/>
    <property type="match status" value="1"/>
</dbReference>
<evidence type="ECO:0000259" key="2">
    <source>
        <dbReference type="Pfam" id="PF04773"/>
    </source>
</evidence>
<feature type="transmembrane region" description="Helical" evidence="1">
    <location>
        <begin position="82"/>
        <end position="101"/>
    </location>
</feature>
<dbReference type="GO" id="GO:0016989">
    <property type="term" value="F:sigma factor antagonist activity"/>
    <property type="evidence" value="ECO:0007669"/>
    <property type="project" value="TreeGrafter"/>
</dbReference>
<dbReference type="STRING" id="1335309.GA0116948_11041"/>
<name>A0A1C4EVT9_9BACT</name>
<gene>
    <name evidence="4" type="ORF">GA0116948_11041</name>
</gene>
<protein>
    <submittedName>
        <fullName evidence="4">FecR family protein</fullName>
    </submittedName>
</protein>
<evidence type="ECO:0000256" key="1">
    <source>
        <dbReference type="SAM" id="Phobius"/>
    </source>
</evidence>
<reference evidence="4 5" key="1">
    <citation type="submission" date="2016-08" db="EMBL/GenBank/DDBJ databases">
        <authorList>
            <person name="Seilhamer J.J."/>
        </authorList>
    </citation>
    <scope>NUCLEOTIDE SEQUENCE [LARGE SCALE GENOMIC DNA]</scope>
    <source>
        <strain evidence="4 5">A37T2</strain>
    </source>
</reference>
<dbReference type="RefSeq" id="WP_089713317.1">
    <property type="nucleotide sequence ID" value="NZ_FMAR01000010.1"/>
</dbReference>
<keyword evidence="1" id="KW-0812">Transmembrane</keyword>
<keyword evidence="1" id="KW-1133">Transmembrane helix</keyword>
<keyword evidence="5" id="KW-1185">Reference proteome</keyword>
<organism evidence="4 5">
    <name type="scientific">Chitinophaga costaii</name>
    <dbReference type="NCBI Taxonomy" id="1335309"/>
    <lineage>
        <taxon>Bacteria</taxon>
        <taxon>Pseudomonadati</taxon>
        <taxon>Bacteroidota</taxon>
        <taxon>Chitinophagia</taxon>
        <taxon>Chitinophagales</taxon>
        <taxon>Chitinophagaceae</taxon>
        <taxon>Chitinophaga</taxon>
    </lineage>
</organism>
<dbReference type="PANTHER" id="PTHR30273:SF2">
    <property type="entry name" value="PROTEIN FECR"/>
    <property type="match status" value="1"/>
</dbReference>
<feature type="domain" description="FecR protein" evidence="2">
    <location>
        <begin position="170"/>
        <end position="264"/>
    </location>
</feature>
<dbReference type="Gene3D" id="2.60.120.1440">
    <property type="match status" value="1"/>
</dbReference>
<sequence length="373" mass="41137">MTQIELEILIQKYHLGISTPQENQVLTSLMENDATIRAMVEEDSQSLPPHLVDTITDQKVAHQTERMQAHLQGLHRKKAVRFYPATAAAAALLLAVGLYFWNRHPSHSSIGPTAQHVILKQEAVLLNLPGGRKINLSDTTNRLIAIDGGHLNNENKTLAVPSTAKAQVATLTVPVGKDYQIILPDATIIFLNSQTSLTFPTAFQGNTREISIDGEAYLQIAHQATKPFIVHTKDGSIEVLGTAFNINTYSTGTATLSLVSGKVRATYGKSTELSAGQQLLAQGSRQELHPFDSTKVLAWMKGILYFNNTELQDIAAVLPRWYGVEVVIDNPATRRAHFTGQVNRNRPIEEFLEAMKETASVDYLIENGILHFK</sequence>
<evidence type="ECO:0000313" key="4">
    <source>
        <dbReference type="EMBL" id="SCC47680.1"/>
    </source>
</evidence>
<accession>A0A1C4EVT9</accession>
<feature type="domain" description="Protein FecR C-terminal" evidence="3">
    <location>
        <begin position="304"/>
        <end position="368"/>
    </location>
</feature>
<evidence type="ECO:0000313" key="5">
    <source>
        <dbReference type="Proteomes" id="UP000242818"/>
    </source>
</evidence>
<proteinExistence type="predicted"/>
<evidence type="ECO:0000259" key="3">
    <source>
        <dbReference type="Pfam" id="PF16344"/>
    </source>
</evidence>
<dbReference type="PIRSF" id="PIRSF018266">
    <property type="entry name" value="FecR"/>
    <property type="match status" value="1"/>
</dbReference>
<dbReference type="InterPro" id="IPR032508">
    <property type="entry name" value="FecR_C"/>
</dbReference>
<dbReference type="Proteomes" id="UP000242818">
    <property type="component" value="Unassembled WGS sequence"/>
</dbReference>